<reference evidence="1 2" key="1">
    <citation type="submission" date="2017-03" db="EMBL/GenBank/DDBJ databases">
        <title>Whole genome sequences of fourteen strains of Bradyrhizobium canariense and one strain of Bradyrhizobium japonicum isolated from Lupinus (Papilionoideae: Genisteae) species in Algeria.</title>
        <authorList>
            <person name="Crovadore J."/>
            <person name="Chekireb D."/>
            <person name="Brachmann A."/>
            <person name="Chablais R."/>
            <person name="Cochard B."/>
            <person name="Lefort F."/>
        </authorList>
    </citation>
    <scope>NUCLEOTIDE SEQUENCE [LARGE SCALE GENOMIC DNA]</scope>
    <source>
        <strain evidence="1 2">UBMA195</strain>
    </source>
</reference>
<dbReference type="AlphaFoldDB" id="A0A1X3H7T4"/>
<proteinExistence type="predicted"/>
<sequence length="62" mass="6833">MPSSTHLLLRSRAEFGKRQHSIVQGLLRALRRKTAEQLGAEEPLADITTAAPPPGLWTVRAM</sequence>
<protein>
    <submittedName>
        <fullName evidence="1">Uncharacterized protein</fullName>
    </submittedName>
</protein>
<comment type="caution">
    <text evidence="1">The sequence shown here is derived from an EMBL/GenBank/DDBJ whole genome shotgun (WGS) entry which is preliminary data.</text>
</comment>
<evidence type="ECO:0000313" key="1">
    <source>
        <dbReference type="EMBL" id="OSJ10820.1"/>
    </source>
</evidence>
<dbReference type="Proteomes" id="UP000193553">
    <property type="component" value="Unassembled WGS sequence"/>
</dbReference>
<gene>
    <name evidence="1" type="ORF">BSZ18_16005</name>
</gene>
<dbReference type="EMBL" id="NAFI01000171">
    <property type="protein sequence ID" value="OSJ10820.1"/>
    <property type="molecule type" value="Genomic_DNA"/>
</dbReference>
<organism evidence="1 2">
    <name type="scientific">Bradyrhizobium canariense</name>
    <dbReference type="NCBI Taxonomy" id="255045"/>
    <lineage>
        <taxon>Bacteria</taxon>
        <taxon>Pseudomonadati</taxon>
        <taxon>Pseudomonadota</taxon>
        <taxon>Alphaproteobacteria</taxon>
        <taxon>Hyphomicrobiales</taxon>
        <taxon>Nitrobacteraceae</taxon>
        <taxon>Bradyrhizobium</taxon>
    </lineage>
</organism>
<accession>A0A1X3H7T4</accession>
<evidence type="ECO:0000313" key="2">
    <source>
        <dbReference type="Proteomes" id="UP000193553"/>
    </source>
</evidence>
<name>A0A1X3H7T4_9BRAD</name>